<comment type="caution">
    <text evidence="2">The sequence shown here is derived from an EMBL/GenBank/DDBJ whole genome shotgun (WGS) entry which is preliminary data.</text>
</comment>
<name>A0ABN0XZP4_9CAUL</name>
<proteinExistence type="predicted"/>
<dbReference type="InterPro" id="IPR005801">
    <property type="entry name" value="ADC_synthase"/>
</dbReference>
<dbReference type="PANTHER" id="PTHR11236">
    <property type="entry name" value="AMINOBENZOATE/ANTHRANILATE SYNTHASE"/>
    <property type="match status" value="1"/>
</dbReference>
<dbReference type="PANTHER" id="PTHR11236:SF50">
    <property type="entry name" value="AMINODEOXYCHORISMATE SYNTHASE COMPONENT 1"/>
    <property type="match status" value="1"/>
</dbReference>
<dbReference type="RefSeq" id="WP_167178389.1">
    <property type="nucleotide sequence ID" value="NZ_BAAAEJ010000002.1"/>
</dbReference>
<dbReference type="SUPFAM" id="SSF56322">
    <property type="entry name" value="ADC synthase"/>
    <property type="match status" value="1"/>
</dbReference>
<evidence type="ECO:0000259" key="1">
    <source>
        <dbReference type="Pfam" id="PF00425"/>
    </source>
</evidence>
<feature type="domain" description="Chorismate-utilising enzyme C-terminal" evidence="1">
    <location>
        <begin position="163"/>
        <end position="425"/>
    </location>
</feature>
<sequence length="443" mass="48230">MFEVRKPLLWCDPVAVAAGLAKETWPLAMVAGAGAPQKHGGRWSFVACAPDKQAVIPLSDEAFTALDHTDWCDGPVVGLVSYDAGARQATGMREPVWPDLILARYPAWLAFDHLEQQVWACGWAHSHALAQDHAGMAEGWMAKALRPDLPAPPSMDFVTEAEPQAYCDAVAEVVRRIGEGELFQANIARAWHGQLWPQADPFDVFLRLSEQRGAAYGAWWGAGDYALVSNSPELFLSCDLKTRRIETRPIKGTSARYEDPVQDATSAKALTDSLKDRAENLMIVDLMRNDLGRVAEVGSVTVERLFELESHPTVHHLTSVVSASLKQGFGWGDIVRATFPPGSITGAPKHQAMKVIAELEPSRGAWCGTLFVHGMAHRDHVSASVLIRSASFERRVGHWHWRAQAGAGITADSNPQAELAETDAKISALYEALFGARATGATD</sequence>
<accession>A0ABN0XZP4</accession>
<dbReference type="PRINTS" id="PR00095">
    <property type="entry name" value="ANTSNTHASEI"/>
</dbReference>
<dbReference type="Proteomes" id="UP001500791">
    <property type="component" value="Unassembled WGS sequence"/>
</dbReference>
<dbReference type="InterPro" id="IPR015890">
    <property type="entry name" value="Chorismate_C"/>
</dbReference>
<gene>
    <name evidence="2" type="primary">pabB</name>
    <name evidence="2" type="ORF">GCM10009093_01630</name>
</gene>
<keyword evidence="3" id="KW-1185">Reference proteome</keyword>
<organism evidence="2 3">
    <name type="scientific">Brevundimonas terrae</name>
    <dbReference type="NCBI Taxonomy" id="363631"/>
    <lineage>
        <taxon>Bacteria</taxon>
        <taxon>Pseudomonadati</taxon>
        <taxon>Pseudomonadota</taxon>
        <taxon>Alphaproteobacteria</taxon>
        <taxon>Caulobacterales</taxon>
        <taxon>Caulobacteraceae</taxon>
        <taxon>Brevundimonas</taxon>
    </lineage>
</organism>
<protein>
    <submittedName>
        <fullName evidence="2">Aminodeoxychorismate synthase, component I</fullName>
    </submittedName>
</protein>
<dbReference type="Gene3D" id="3.60.120.10">
    <property type="entry name" value="Anthranilate synthase"/>
    <property type="match status" value="1"/>
</dbReference>
<evidence type="ECO:0000313" key="2">
    <source>
        <dbReference type="EMBL" id="GAA0378208.1"/>
    </source>
</evidence>
<dbReference type="InterPro" id="IPR019999">
    <property type="entry name" value="Anth_synth_I-like"/>
</dbReference>
<dbReference type="Pfam" id="PF00425">
    <property type="entry name" value="Chorismate_bind"/>
    <property type="match status" value="1"/>
</dbReference>
<reference evidence="2 3" key="1">
    <citation type="journal article" date="2019" name="Int. J. Syst. Evol. Microbiol.">
        <title>The Global Catalogue of Microorganisms (GCM) 10K type strain sequencing project: providing services to taxonomists for standard genome sequencing and annotation.</title>
        <authorList>
            <consortium name="The Broad Institute Genomics Platform"/>
            <consortium name="The Broad Institute Genome Sequencing Center for Infectious Disease"/>
            <person name="Wu L."/>
            <person name="Ma J."/>
        </authorList>
    </citation>
    <scope>NUCLEOTIDE SEQUENCE [LARGE SCALE GENOMIC DNA]</scope>
    <source>
        <strain evidence="2 3">JCM 13476</strain>
    </source>
</reference>
<evidence type="ECO:0000313" key="3">
    <source>
        <dbReference type="Proteomes" id="UP001500791"/>
    </source>
</evidence>
<dbReference type="EMBL" id="BAAAEJ010000002">
    <property type="protein sequence ID" value="GAA0378208.1"/>
    <property type="molecule type" value="Genomic_DNA"/>
</dbReference>